<keyword evidence="3" id="KW-1185">Reference proteome</keyword>
<accession>A0A6G1D683</accession>
<organism evidence="2 3">
    <name type="scientific">Oryza meyeriana var. granulata</name>
    <dbReference type="NCBI Taxonomy" id="110450"/>
    <lineage>
        <taxon>Eukaryota</taxon>
        <taxon>Viridiplantae</taxon>
        <taxon>Streptophyta</taxon>
        <taxon>Embryophyta</taxon>
        <taxon>Tracheophyta</taxon>
        <taxon>Spermatophyta</taxon>
        <taxon>Magnoliopsida</taxon>
        <taxon>Liliopsida</taxon>
        <taxon>Poales</taxon>
        <taxon>Poaceae</taxon>
        <taxon>BOP clade</taxon>
        <taxon>Oryzoideae</taxon>
        <taxon>Oryzeae</taxon>
        <taxon>Oryzinae</taxon>
        <taxon>Oryza</taxon>
        <taxon>Oryza meyeriana</taxon>
    </lineage>
</organism>
<evidence type="ECO:0000313" key="2">
    <source>
        <dbReference type="EMBL" id="KAF0907859.1"/>
    </source>
</evidence>
<keyword evidence="1" id="KW-1133">Transmembrane helix</keyword>
<proteinExistence type="predicted"/>
<keyword evidence="1" id="KW-0472">Membrane</keyword>
<comment type="caution">
    <text evidence="2">The sequence shown here is derived from an EMBL/GenBank/DDBJ whole genome shotgun (WGS) entry which is preliminary data.</text>
</comment>
<evidence type="ECO:0000313" key="3">
    <source>
        <dbReference type="Proteomes" id="UP000479710"/>
    </source>
</evidence>
<dbReference type="AlphaFoldDB" id="A0A6G1D683"/>
<reference evidence="2 3" key="1">
    <citation type="submission" date="2019-11" db="EMBL/GenBank/DDBJ databases">
        <title>Whole genome sequence of Oryza granulata.</title>
        <authorList>
            <person name="Li W."/>
        </authorList>
    </citation>
    <scope>NUCLEOTIDE SEQUENCE [LARGE SCALE GENOMIC DNA]</scope>
    <source>
        <strain evidence="3">cv. Menghai</strain>
        <tissue evidence="2">Leaf</tissue>
    </source>
</reference>
<protein>
    <submittedName>
        <fullName evidence="2">Uncharacterized protein</fullName>
    </submittedName>
</protein>
<dbReference type="Proteomes" id="UP000479710">
    <property type="component" value="Unassembled WGS sequence"/>
</dbReference>
<gene>
    <name evidence="2" type="ORF">E2562_022263</name>
</gene>
<feature type="transmembrane region" description="Helical" evidence="1">
    <location>
        <begin position="81"/>
        <end position="104"/>
    </location>
</feature>
<sequence length="110" mass="11667">MGSIPVAPAESYSDLTCGLIEEGRPHPPVAAAPVAGRTPRRRNPTPPWLRAIRWFCILAAAAMVAVFAAEVFPRCKSKEDVLLCVLALAIALLTGPILGLALTMCVESDD</sequence>
<evidence type="ECO:0000256" key="1">
    <source>
        <dbReference type="SAM" id="Phobius"/>
    </source>
</evidence>
<dbReference type="EMBL" id="SPHZ02000007">
    <property type="protein sequence ID" value="KAF0907859.1"/>
    <property type="molecule type" value="Genomic_DNA"/>
</dbReference>
<keyword evidence="1" id="KW-0812">Transmembrane</keyword>
<feature type="transmembrane region" description="Helical" evidence="1">
    <location>
        <begin position="51"/>
        <end position="69"/>
    </location>
</feature>
<name>A0A6G1D683_9ORYZ</name>